<dbReference type="PANTHER" id="PTHR11394">
    <property type="entry name" value="TASTE RECEPTOR TYPE 2"/>
    <property type="match status" value="1"/>
</dbReference>
<gene>
    <name evidence="12" type="primary">LOC108256826</name>
</gene>
<keyword evidence="4 9" id="KW-1133">Transmembrane helix</keyword>
<dbReference type="PROSITE" id="PS50262">
    <property type="entry name" value="G_PROTEIN_RECEP_F1_2"/>
    <property type="match status" value="1"/>
</dbReference>
<organism evidence="11 12">
    <name type="scientific">Ictalurus punctatus</name>
    <name type="common">Channel catfish</name>
    <name type="synonym">Silurus punctatus</name>
    <dbReference type="NCBI Taxonomy" id="7998"/>
    <lineage>
        <taxon>Eukaryota</taxon>
        <taxon>Metazoa</taxon>
        <taxon>Chordata</taxon>
        <taxon>Craniata</taxon>
        <taxon>Vertebrata</taxon>
        <taxon>Euteleostomi</taxon>
        <taxon>Actinopterygii</taxon>
        <taxon>Neopterygii</taxon>
        <taxon>Teleostei</taxon>
        <taxon>Ostariophysi</taxon>
        <taxon>Siluriformes</taxon>
        <taxon>Ictaluridae</taxon>
        <taxon>Ictalurus</taxon>
    </lineage>
</organism>
<evidence type="ECO:0000259" key="10">
    <source>
        <dbReference type="PROSITE" id="PS50262"/>
    </source>
</evidence>
<feature type="transmembrane region" description="Helical" evidence="9">
    <location>
        <begin position="240"/>
        <end position="259"/>
    </location>
</feature>
<dbReference type="PANTHER" id="PTHR11394:SF137">
    <property type="entry name" value="C-X-C CHEMOKINE RECEPTOR TYPE 3 ISOFORM X1-RELATED"/>
    <property type="match status" value="1"/>
</dbReference>
<dbReference type="InterPro" id="IPR017452">
    <property type="entry name" value="GPCR_Rhodpsn_7TM"/>
</dbReference>
<evidence type="ECO:0000256" key="6">
    <source>
        <dbReference type="ARBA" id="ARBA00023136"/>
    </source>
</evidence>
<evidence type="ECO:0000256" key="2">
    <source>
        <dbReference type="ARBA" id="ARBA00022606"/>
    </source>
</evidence>
<evidence type="ECO:0000256" key="9">
    <source>
        <dbReference type="SAM" id="Phobius"/>
    </source>
</evidence>
<keyword evidence="3 9" id="KW-0812">Transmembrane</keyword>
<feature type="domain" description="G-protein coupled receptors family 1 profile" evidence="10">
    <location>
        <begin position="14"/>
        <end position="292"/>
    </location>
</feature>
<evidence type="ECO:0000313" key="12">
    <source>
        <dbReference type="RefSeq" id="XP_017309536.1"/>
    </source>
</evidence>
<dbReference type="OrthoDB" id="9935175at2759"/>
<feature type="transmembrane region" description="Helical" evidence="9">
    <location>
        <begin position="271"/>
        <end position="294"/>
    </location>
</feature>
<feature type="transmembrane region" description="Helical" evidence="9">
    <location>
        <begin position="192"/>
        <end position="211"/>
    </location>
</feature>
<keyword evidence="5" id="KW-0297">G-protein coupled receptor</keyword>
<protein>
    <submittedName>
        <fullName evidence="12">Olfactory receptor class A-like protein 4</fullName>
    </submittedName>
</protein>
<feature type="transmembrane region" description="Helical" evidence="9">
    <location>
        <begin position="80"/>
        <end position="101"/>
    </location>
</feature>
<accession>A0A2D0PVT7</accession>
<evidence type="ECO:0000256" key="5">
    <source>
        <dbReference type="ARBA" id="ARBA00023040"/>
    </source>
</evidence>
<dbReference type="Pfam" id="PF00001">
    <property type="entry name" value="7tm_1"/>
    <property type="match status" value="1"/>
</dbReference>
<evidence type="ECO:0000256" key="1">
    <source>
        <dbReference type="ARBA" id="ARBA00004141"/>
    </source>
</evidence>
<feature type="transmembrane region" description="Helical" evidence="9">
    <location>
        <begin position="6"/>
        <end position="27"/>
    </location>
</feature>
<evidence type="ECO:0000256" key="7">
    <source>
        <dbReference type="ARBA" id="ARBA00023170"/>
    </source>
</evidence>
<dbReference type="KEGG" id="ipu:108256826"/>
<keyword evidence="7" id="KW-0675">Receptor</keyword>
<reference evidence="11" key="1">
    <citation type="journal article" date="2016" name="Nat. Commun.">
        <title>The channel catfish genome sequence provides insights into the evolution of scale formation in teleosts.</title>
        <authorList>
            <person name="Liu Z."/>
            <person name="Liu S."/>
            <person name="Yao J."/>
            <person name="Bao L."/>
            <person name="Zhang J."/>
            <person name="Li Y."/>
            <person name="Jiang C."/>
            <person name="Sun L."/>
            <person name="Wang R."/>
            <person name="Zhang Y."/>
            <person name="Zhou T."/>
            <person name="Zeng Q."/>
            <person name="Fu Q."/>
            <person name="Gao S."/>
            <person name="Li N."/>
            <person name="Koren S."/>
            <person name="Jiang Y."/>
            <person name="Zimin A."/>
            <person name="Xu P."/>
            <person name="Phillippy A.M."/>
            <person name="Geng X."/>
            <person name="Song L."/>
            <person name="Sun F."/>
            <person name="Li C."/>
            <person name="Wang X."/>
            <person name="Chen A."/>
            <person name="Jin Y."/>
            <person name="Yuan Z."/>
            <person name="Yang Y."/>
            <person name="Tan S."/>
            <person name="Peatman E."/>
            <person name="Lu J."/>
            <person name="Qin Z."/>
            <person name="Dunham R."/>
            <person name="Li Z."/>
            <person name="Sonstegard T."/>
            <person name="Feng J."/>
            <person name="Danzmann R.G."/>
            <person name="Schroeder S."/>
            <person name="Scheffler B."/>
            <person name="Duke M.V."/>
            <person name="Ballard L."/>
            <person name="Kucuktas H."/>
            <person name="Kaltenboeck L."/>
            <person name="Liu H."/>
            <person name="Armbruster J."/>
            <person name="Xie Y."/>
            <person name="Kirby M.L."/>
            <person name="Tian Y."/>
            <person name="Flanagan M.E."/>
            <person name="Mu W."/>
            <person name="Waldbieser G.C."/>
        </authorList>
    </citation>
    <scope>NUCLEOTIDE SEQUENCE [LARGE SCALE GENOMIC DNA]</scope>
    <source>
        <strain evidence="11">SDA103</strain>
    </source>
</reference>
<evidence type="ECO:0000256" key="3">
    <source>
        <dbReference type="ARBA" id="ARBA00022692"/>
    </source>
</evidence>
<keyword evidence="6 9" id="KW-0472">Membrane</keyword>
<dbReference type="Proteomes" id="UP000221080">
    <property type="component" value="Chromosome 24"/>
</dbReference>
<dbReference type="CDD" id="cd00637">
    <property type="entry name" value="7tm_classA_rhodopsin-like"/>
    <property type="match status" value="1"/>
</dbReference>
<evidence type="ECO:0000256" key="4">
    <source>
        <dbReference type="ARBA" id="ARBA00022989"/>
    </source>
</evidence>
<dbReference type="AlphaFoldDB" id="A0A2D0PVT7"/>
<dbReference type="GO" id="GO:0004930">
    <property type="term" value="F:G protein-coupled receptor activity"/>
    <property type="evidence" value="ECO:0007669"/>
    <property type="project" value="UniProtKB-KW"/>
</dbReference>
<dbReference type="RefSeq" id="XP_017309536.1">
    <property type="nucleotide sequence ID" value="XM_017454047.3"/>
</dbReference>
<comment type="subcellular location">
    <subcellularLocation>
        <location evidence="1">Membrane</location>
        <topology evidence="1">Multi-pass membrane protein</topology>
    </subcellularLocation>
</comment>
<dbReference type="SUPFAM" id="SSF81321">
    <property type="entry name" value="Family A G protein-coupled receptor-like"/>
    <property type="match status" value="1"/>
</dbReference>
<proteinExistence type="predicted"/>
<reference evidence="12" key="2">
    <citation type="submission" date="2025-08" db="UniProtKB">
        <authorList>
            <consortium name="RefSeq"/>
        </authorList>
    </citation>
    <scope>IDENTIFICATION</scope>
    <source>
        <tissue evidence="12">Blood</tissue>
    </source>
</reference>
<evidence type="ECO:0000313" key="11">
    <source>
        <dbReference type="Proteomes" id="UP000221080"/>
    </source>
</evidence>
<keyword evidence="2" id="KW-0716">Sensory transduction</keyword>
<evidence type="ECO:0000256" key="8">
    <source>
        <dbReference type="ARBA" id="ARBA00023224"/>
    </source>
</evidence>
<dbReference type="InterPro" id="IPR000276">
    <property type="entry name" value="GPCR_Rhodpsn"/>
</dbReference>
<dbReference type="GO" id="GO:0016020">
    <property type="term" value="C:membrane"/>
    <property type="evidence" value="ECO:0007669"/>
    <property type="project" value="UniProtKB-SubCell"/>
</dbReference>
<dbReference type="GeneID" id="108256826"/>
<dbReference type="Gene3D" id="1.20.1070.10">
    <property type="entry name" value="Rhodopsin 7-helix transmembrane proteins"/>
    <property type="match status" value="1"/>
</dbReference>
<keyword evidence="11" id="KW-1185">Reference proteome</keyword>
<feature type="transmembrane region" description="Helical" evidence="9">
    <location>
        <begin position="39"/>
        <end position="60"/>
    </location>
</feature>
<sequence>MALYLVLVLLGILGNAMVILVVGNSIIREPGGGRNSDMILVNMALSNLLVSVMRNTLLVTSDFGLEVLPGKDWCQFLMGVWVWLRSANVWSTLFLSAFHFYTLKRIGPPTASLNPSRGPPKALLMCFGLIWTLNLLYSVPAFVYSTNGSKNASETLMLVTSTTRPLLGCLWDFPSIYSGLVFATTSMVIHEVIPIVLMSATNLGSLLILYAHGNAHKTTSKDQDAPVLRRVPAERRAAKVILALIILFIISWGASVISVNYFNYNRGASSAYLLVLARFSNSGFIALSPIILAVGHRKLREVIKSIIK</sequence>
<name>A0A2D0PVT7_ICTPU</name>
<feature type="transmembrane region" description="Helical" evidence="9">
    <location>
        <begin position="122"/>
        <end position="144"/>
    </location>
</feature>
<keyword evidence="8" id="KW-0807">Transducer</keyword>